<evidence type="ECO:0000313" key="4">
    <source>
        <dbReference type="Proteomes" id="UP001595636"/>
    </source>
</evidence>
<name>A0ABV7TTS0_9NEIS</name>
<evidence type="ECO:0000256" key="2">
    <source>
        <dbReference type="SAM" id="SignalP"/>
    </source>
</evidence>
<accession>A0ABV7TTS0</accession>
<feature type="compositionally biased region" description="Basic residues" evidence="1">
    <location>
        <begin position="369"/>
        <end position="380"/>
    </location>
</feature>
<feature type="compositionally biased region" description="Low complexity" evidence="1">
    <location>
        <begin position="341"/>
        <end position="354"/>
    </location>
</feature>
<gene>
    <name evidence="3" type="ORF">ACFOKJ_08245</name>
</gene>
<feature type="chain" id="PRO_5045573334" description="Lipoprotein" evidence="2">
    <location>
        <begin position="30"/>
        <end position="387"/>
    </location>
</feature>
<proteinExistence type="predicted"/>
<keyword evidence="4" id="KW-1185">Reference proteome</keyword>
<organism evidence="3 4">
    <name type="scientific">Vogesella amnigena</name>
    <dbReference type="NCBI Taxonomy" id="1507449"/>
    <lineage>
        <taxon>Bacteria</taxon>
        <taxon>Pseudomonadati</taxon>
        <taxon>Pseudomonadota</taxon>
        <taxon>Betaproteobacteria</taxon>
        <taxon>Neisseriales</taxon>
        <taxon>Chromobacteriaceae</taxon>
        <taxon>Vogesella</taxon>
    </lineage>
</organism>
<evidence type="ECO:0008006" key="5">
    <source>
        <dbReference type="Google" id="ProtNLM"/>
    </source>
</evidence>
<feature type="region of interest" description="Disordered" evidence="1">
    <location>
        <begin position="323"/>
        <end position="387"/>
    </location>
</feature>
<dbReference type="Proteomes" id="UP001595636">
    <property type="component" value="Unassembled WGS sequence"/>
</dbReference>
<evidence type="ECO:0000256" key="1">
    <source>
        <dbReference type="SAM" id="MobiDB-lite"/>
    </source>
</evidence>
<feature type="compositionally biased region" description="Acidic residues" evidence="1">
    <location>
        <begin position="330"/>
        <end position="340"/>
    </location>
</feature>
<sequence>MRQRSHTGRLLALPLALLLLAGCASSPLAGKRADEAAVETLYRHNVAARYNFSGESRITSLQLPGKQRAELQALVQTLAGSFRLQYAGAVDLTQQRVELIPTLRFTRPHAEAWLRFPLLLQLDTLTLYVDGSAMSLLLPSLENKLVKFQLPEEKARQLPVSAVLAELPDIVRRVYAAVERQAYSFQPLTAADAQQGVAYRIRLSLDPAAGRLLSQRMATELLDSIKRHGASAEVQEVATGLLKLAEADPLQLRSESQTDLLVNRQGKLLALEESRTLSTPGEQGVSVGMLTQLNMSNEGKPVFTLQPSAANVVDYKDVSLPEWLKPSPPADEESEADAADDAGALPDDASVPAAEAPPAPAVKSAPSHKAARSTSKKARKPLLPPAK</sequence>
<dbReference type="EMBL" id="JBHRYH010000017">
    <property type="protein sequence ID" value="MFC3626126.1"/>
    <property type="molecule type" value="Genomic_DNA"/>
</dbReference>
<evidence type="ECO:0000313" key="3">
    <source>
        <dbReference type="EMBL" id="MFC3626126.1"/>
    </source>
</evidence>
<dbReference type="RefSeq" id="WP_390278453.1">
    <property type="nucleotide sequence ID" value="NZ_JBHRYH010000017.1"/>
</dbReference>
<keyword evidence="2" id="KW-0732">Signal</keyword>
<protein>
    <recommendedName>
        <fullName evidence="5">Lipoprotein</fullName>
    </recommendedName>
</protein>
<dbReference type="PROSITE" id="PS51257">
    <property type="entry name" value="PROKAR_LIPOPROTEIN"/>
    <property type="match status" value="1"/>
</dbReference>
<reference evidence="4" key="1">
    <citation type="journal article" date="2019" name="Int. J. Syst. Evol. Microbiol.">
        <title>The Global Catalogue of Microorganisms (GCM) 10K type strain sequencing project: providing services to taxonomists for standard genome sequencing and annotation.</title>
        <authorList>
            <consortium name="The Broad Institute Genomics Platform"/>
            <consortium name="The Broad Institute Genome Sequencing Center for Infectious Disease"/>
            <person name="Wu L."/>
            <person name="Ma J."/>
        </authorList>
    </citation>
    <scope>NUCLEOTIDE SEQUENCE [LARGE SCALE GENOMIC DNA]</scope>
    <source>
        <strain evidence="4">KCTC 42195</strain>
    </source>
</reference>
<feature type="signal peptide" evidence="2">
    <location>
        <begin position="1"/>
        <end position="29"/>
    </location>
</feature>
<comment type="caution">
    <text evidence="3">The sequence shown here is derived from an EMBL/GenBank/DDBJ whole genome shotgun (WGS) entry which is preliminary data.</text>
</comment>